<evidence type="ECO:0000259" key="6">
    <source>
        <dbReference type="SMART" id="SM00415"/>
    </source>
</evidence>
<dbReference type="GO" id="GO:0003700">
    <property type="term" value="F:DNA-binding transcription factor activity"/>
    <property type="evidence" value="ECO:0007669"/>
    <property type="project" value="InterPro"/>
</dbReference>
<evidence type="ECO:0000256" key="5">
    <source>
        <dbReference type="RuleBase" id="RU004020"/>
    </source>
</evidence>
<accession>A0AAJ6VKZ7</accession>
<protein>
    <submittedName>
        <fullName evidence="8">Heat shock factor protein 2-like</fullName>
    </submittedName>
</protein>
<dbReference type="KEGG" id="csol:105359702"/>
<proteinExistence type="inferred from homology"/>
<dbReference type="InterPro" id="IPR036390">
    <property type="entry name" value="WH_DNA-bd_sf"/>
</dbReference>
<dbReference type="PANTHER" id="PTHR10015:SF465">
    <property type="entry name" value="HSF-TYPE DNA-BINDING DOMAIN-CONTAINING PROTEIN"/>
    <property type="match status" value="1"/>
</dbReference>
<dbReference type="SMART" id="SM00415">
    <property type="entry name" value="HSF"/>
    <property type="match status" value="1"/>
</dbReference>
<dbReference type="InterPro" id="IPR000232">
    <property type="entry name" value="HSF_DNA-bd"/>
</dbReference>
<dbReference type="GO" id="GO:0043565">
    <property type="term" value="F:sequence-specific DNA binding"/>
    <property type="evidence" value="ECO:0007669"/>
    <property type="project" value="InterPro"/>
</dbReference>
<dbReference type="Pfam" id="PF00447">
    <property type="entry name" value="HSF_DNA-bind"/>
    <property type="match status" value="1"/>
</dbReference>
<evidence type="ECO:0000256" key="2">
    <source>
        <dbReference type="ARBA" id="ARBA00006403"/>
    </source>
</evidence>
<keyword evidence="4" id="KW-0539">Nucleus</keyword>
<dbReference type="InterPro" id="IPR036388">
    <property type="entry name" value="WH-like_DNA-bd_sf"/>
</dbReference>
<comment type="similarity">
    <text evidence="2 5">Belongs to the HSF family.</text>
</comment>
<evidence type="ECO:0000256" key="4">
    <source>
        <dbReference type="ARBA" id="ARBA00023242"/>
    </source>
</evidence>
<dbReference type="PANTHER" id="PTHR10015">
    <property type="entry name" value="HEAT SHOCK TRANSCRIPTION FACTOR"/>
    <property type="match status" value="1"/>
</dbReference>
<evidence type="ECO:0000313" key="7">
    <source>
        <dbReference type="Proteomes" id="UP000695007"/>
    </source>
</evidence>
<gene>
    <name evidence="8" type="primary">LOC105359702</name>
</gene>
<evidence type="ECO:0000313" key="8">
    <source>
        <dbReference type="RefSeq" id="XP_011494652.1"/>
    </source>
</evidence>
<keyword evidence="3" id="KW-0238">DNA-binding</keyword>
<feature type="domain" description="HSF-type DNA-binding" evidence="6">
    <location>
        <begin position="21"/>
        <end position="129"/>
    </location>
</feature>
<reference evidence="8" key="1">
    <citation type="submission" date="2025-08" db="UniProtKB">
        <authorList>
            <consortium name="RefSeq"/>
        </authorList>
    </citation>
    <scope>IDENTIFICATION</scope>
</reference>
<comment type="subcellular location">
    <subcellularLocation>
        <location evidence="1">Nucleus</location>
    </subcellularLocation>
</comment>
<evidence type="ECO:0000256" key="1">
    <source>
        <dbReference type="ARBA" id="ARBA00004123"/>
    </source>
</evidence>
<dbReference type="Gene3D" id="1.10.10.10">
    <property type="entry name" value="Winged helix-like DNA-binding domain superfamily/Winged helix DNA-binding domain"/>
    <property type="match status" value="1"/>
</dbReference>
<name>A0AAJ6VKZ7_9HYME</name>
<dbReference type="GO" id="GO:0005634">
    <property type="term" value="C:nucleus"/>
    <property type="evidence" value="ECO:0007669"/>
    <property type="project" value="UniProtKB-SubCell"/>
</dbReference>
<dbReference type="GeneID" id="105359702"/>
<dbReference type="RefSeq" id="XP_011494652.1">
    <property type="nucleotide sequence ID" value="XM_011496350.1"/>
</dbReference>
<dbReference type="AlphaFoldDB" id="A0AAJ6VKZ7"/>
<evidence type="ECO:0000256" key="3">
    <source>
        <dbReference type="ARBA" id="ARBA00023125"/>
    </source>
</evidence>
<sequence length="261" mass="30130">MSSDKSSLSTEPNSNDECVIPSLRFPQKLWRIVNECRTGAITWGANGLTVLLSYKSFQEEYLHCENSIFKTTNIASFIRQLNLYGFRKVTSHNRDLCNGTTAFQDDIHEFLHEHFRSGRLDLLSRVCRKTGVKKSLLQAKQGIKQEILTTAVSQNRTSGMTRLQMCQIALTKALEQATRQYRREKFWLQLSNVSKDALKPKYKTKILEPNIQIIFQDLTEMQDVENLPMLDPSSIENIDYQDKNQWEQVFTLSKENSISVP</sequence>
<dbReference type="SUPFAM" id="SSF46785">
    <property type="entry name" value="Winged helix' DNA-binding domain"/>
    <property type="match status" value="1"/>
</dbReference>
<organism evidence="7 8">
    <name type="scientific">Ceratosolen solmsi marchali</name>
    <dbReference type="NCBI Taxonomy" id="326594"/>
    <lineage>
        <taxon>Eukaryota</taxon>
        <taxon>Metazoa</taxon>
        <taxon>Ecdysozoa</taxon>
        <taxon>Arthropoda</taxon>
        <taxon>Hexapoda</taxon>
        <taxon>Insecta</taxon>
        <taxon>Pterygota</taxon>
        <taxon>Neoptera</taxon>
        <taxon>Endopterygota</taxon>
        <taxon>Hymenoptera</taxon>
        <taxon>Apocrita</taxon>
        <taxon>Proctotrupomorpha</taxon>
        <taxon>Chalcidoidea</taxon>
        <taxon>Agaonidae</taxon>
        <taxon>Agaoninae</taxon>
        <taxon>Ceratosolen</taxon>
    </lineage>
</organism>
<dbReference type="Proteomes" id="UP000695007">
    <property type="component" value="Unplaced"/>
</dbReference>
<keyword evidence="7" id="KW-1185">Reference proteome</keyword>